<dbReference type="FunFam" id="3.40.190.10:FF:000005">
    <property type="entry name" value="Porphobilinogen deaminase"/>
    <property type="match status" value="1"/>
</dbReference>
<keyword evidence="6 8" id="KW-0627">Porphyrin biosynthesis</keyword>
<dbReference type="PANTHER" id="PTHR11557:SF0">
    <property type="entry name" value="PORPHOBILINOGEN DEAMINASE"/>
    <property type="match status" value="1"/>
</dbReference>
<evidence type="ECO:0000256" key="4">
    <source>
        <dbReference type="ARBA" id="ARBA00011245"/>
    </source>
</evidence>
<dbReference type="Pfam" id="PF03900">
    <property type="entry name" value="Porphobil_deamC"/>
    <property type="match status" value="1"/>
</dbReference>
<comment type="function">
    <text evidence="1 8">Tetrapolymerization of the monopyrrole PBG into the hydroxymethylbilane pre-uroporphyrinogen in several discrete steps.</text>
</comment>
<dbReference type="InterPro" id="IPR022418">
    <property type="entry name" value="Porphobilinogen_deaminase_C"/>
</dbReference>
<dbReference type="EC" id="2.5.1.61" evidence="8"/>
<dbReference type="Gene3D" id="3.30.160.40">
    <property type="entry name" value="Porphobilinogen deaminase, C-terminal domain"/>
    <property type="match status" value="1"/>
</dbReference>
<dbReference type="SUPFAM" id="SSF54782">
    <property type="entry name" value="Porphobilinogen deaminase (hydroxymethylbilane synthase), C-terminal domain"/>
    <property type="match status" value="1"/>
</dbReference>
<dbReference type="InterPro" id="IPR022417">
    <property type="entry name" value="Porphobilin_deaminase_N"/>
</dbReference>
<proteinExistence type="inferred from homology"/>
<reference evidence="11 12" key="1">
    <citation type="submission" date="2018-11" db="EMBL/GenBank/DDBJ databases">
        <title>Genomic Encyclopedia of Type Strains, Phase IV (KMG-IV): sequencing the most valuable type-strain genomes for metagenomic binning, comparative biology and taxonomic classification.</title>
        <authorList>
            <person name="Goeker M."/>
        </authorList>
    </citation>
    <scope>NUCLEOTIDE SEQUENCE [LARGE SCALE GENOMIC DNA]</scope>
    <source>
        <strain evidence="11 12">DSM 5900</strain>
    </source>
</reference>
<evidence type="ECO:0000256" key="6">
    <source>
        <dbReference type="ARBA" id="ARBA00023244"/>
    </source>
</evidence>
<dbReference type="PROSITE" id="PS00533">
    <property type="entry name" value="PORPHOBILINOGEN_DEAM"/>
    <property type="match status" value="1"/>
</dbReference>
<dbReference type="Pfam" id="PF01379">
    <property type="entry name" value="Porphobil_deam"/>
    <property type="match status" value="1"/>
</dbReference>
<dbReference type="NCBIfam" id="TIGR00212">
    <property type="entry name" value="hemC"/>
    <property type="match status" value="1"/>
</dbReference>
<sequence length="321" mass="33424">MDGFSTPPWTLKPDGMSSLRIGTRGSPLALRQAHAVKAALAAADPSLAAPEAIEIVVIRTTGDRVQDRTLAEIGGKGLFTKEIEDGLLAGTLDLAVHSMKDVPTVLPDGLVIDGMLPRADPRDALVALSRGGLEKLPRGAVVGTASLRRQAQLLHLRPDLRVIPFRGNVDTRLAKLEAGNAVATLLALAGLIRLGKIAVATAVLEPETMLPAVAQGAIGIERRAGDERMALLLARISDPATLTAVAAERALLAMLDGSCRTPIAALAELEGDGEIRLRGMVATPDGVRLVSGTWTGPAADAVRIGSEAGDELRSRAPFLAT</sequence>
<feature type="modified residue" description="S-(dipyrrolylmethanemethyl)cysteine" evidence="8">
    <location>
        <position position="259"/>
    </location>
</feature>
<keyword evidence="5 8" id="KW-0808">Transferase</keyword>
<dbReference type="GO" id="GO:0006782">
    <property type="term" value="P:protoporphyrinogen IX biosynthetic process"/>
    <property type="evidence" value="ECO:0007669"/>
    <property type="project" value="UniProtKB-UniRule"/>
</dbReference>
<dbReference type="InterPro" id="IPR022419">
    <property type="entry name" value="Porphobilin_deaminase_cofac_BS"/>
</dbReference>
<evidence type="ECO:0000313" key="11">
    <source>
        <dbReference type="EMBL" id="ROP91050.1"/>
    </source>
</evidence>
<feature type="domain" description="Porphobilinogen deaminase N-terminal" evidence="9">
    <location>
        <begin position="19"/>
        <end position="229"/>
    </location>
</feature>
<comment type="subunit">
    <text evidence="4 8">Monomer.</text>
</comment>
<comment type="catalytic activity">
    <reaction evidence="7 8">
        <text>4 porphobilinogen + H2O = hydroxymethylbilane + 4 NH4(+)</text>
        <dbReference type="Rhea" id="RHEA:13185"/>
        <dbReference type="ChEBI" id="CHEBI:15377"/>
        <dbReference type="ChEBI" id="CHEBI:28938"/>
        <dbReference type="ChEBI" id="CHEBI:57845"/>
        <dbReference type="ChEBI" id="CHEBI:58126"/>
        <dbReference type="EC" id="2.5.1.61"/>
    </reaction>
</comment>
<gene>
    <name evidence="8" type="primary">hemC</name>
    <name evidence="11" type="ORF">EDC65_2910</name>
</gene>
<dbReference type="Proteomes" id="UP000278222">
    <property type="component" value="Unassembled WGS sequence"/>
</dbReference>
<dbReference type="PRINTS" id="PR00151">
    <property type="entry name" value="PORPHBDMNASE"/>
</dbReference>
<dbReference type="AlphaFoldDB" id="A0A3N1LIE0"/>
<evidence type="ECO:0000256" key="7">
    <source>
        <dbReference type="ARBA" id="ARBA00048169"/>
    </source>
</evidence>
<evidence type="ECO:0000256" key="8">
    <source>
        <dbReference type="HAMAP-Rule" id="MF_00260"/>
    </source>
</evidence>
<comment type="caution">
    <text evidence="11">The sequence shown here is derived from an EMBL/GenBank/DDBJ whole genome shotgun (WGS) entry which is preliminary data.</text>
</comment>
<dbReference type="FunFam" id="3.40.190.10:FF:000004">
    <property type="entry name" value="Porphobilinogen deaminase"/>
    <property type="match status" value="1"/>
</dbReference>
<name>A0A3N1LIE0_9PROT</name>
<evidence type="ECO:0000313" key="12">
    <source>
        <dbReference type="Proteomes" id="UP000278222"/>
    </source>
</evidence>
<dbReference type="InterPro" id="IPR036803">
    <property type="entry name" value="Porphobilinogen_deaminase_C_sf"/>
</dbReference>
<evidence type="ECO:0000259" key="9">
    <source>
        <dbReference type="Pfam" id="PF01379"/>
    </source>
</evidence>
<protein>
    <recommendedName>
        <fullName evidence="8">Porphobilinogen deaminase</fullName>
        <shortName evidence="8">PBG</shortName>
        <ecNumber evidence="8">2.5.1.61</ecNumber>
    </recommendedName>
    <alternativeName>
        <fullName evidence="8">Hydroxymethylbilane synthase</fullName>
        <shortName evidence="8">HMBS</shortName>
    </alternativeName>
    <alternativeName>
        <fullName evidence="8">Pre-uroporphyrinogen synthase</fullName>
    </alternativeName>
</protein>
<dbReference type="EMBL" id="RJKX01000014">
    <property type="protein sequence ID" value="ROP91050.1"/>
    <property type="molecule type" value="Genomic_DNA"/>
</dbReference>
<dbReference type="UniPathway" id="UPA00251">
    <property type="reaction ID" value="UER00319"/>
</dbReference>
<evidence type="ECO:0000256" key="5">
    <source>
        <dbReference type="ARBA" id="ARBA00022679"/>
    </source>
</evidence>
<comment type="similarity">
    <text evidence="3 8">Belongs to the HMBS family.</text>
</comment>
<comment type="pathway">
    <text evidence="2">Porphyrin-containing compound metabolism; protoporphyrin-IX biosynthesis; coproporphyrinogen-III from 5-aminolevulinate: step 2/4.</text>
</comment>
<evidence type="ECO:0000256" key="2">
    <source>
        <dbReference type="ARBA" id="ARBA00004735"/>
    </source>
</evidence>
<dbReference type="InterPro" id="IPR000860">
    <property type="entry name" value="HemC"/>
</dbReference>
<dbReference type="SUPFAM" id="SSF53850">
    <property type="entry name" value="Periplasmic binding protein-like II"/>
    <property type="match status" value="1"/>
</dbReference>
<keyword evidence="12" id="KW-1185">Reference proteome</keyword>
<dbReference type="HAMAP" id="MF_00260">
    <property type="entry name" value="Porphobil_deam"/>
    <property type="match status" value="1"/>
</dbReference>
<evidence type="ECO:0000256" key="1">
    <source>
        <dbReference type="ARBA" id="ARBA00002869"/>
    </source>
</evidence>
<organism evidence="11 12">
    <name type="scientific">Stella humosa</name>
    <dbReference type="NCBI Taxonomy" id="94"/>
    <lineage>
        <taxon>Bacteria</taxon>
        <taxon>Pseudomonadati</taxon>
        <taxon>Pseudomonadota</taxon>
        <taxon>Alphaproteobacteria</taxon>
        <taxon>Rhodospirillales</taxon>
        <taxon>Stellaceae</taxon>
        <taxon>Stella</taxon>
    </lineage>
</organism>
<accession>A0A3N1LIE0</accession>
<dbReference type="PIRSF" id="PIRSF001438">
    <property type="entry name" value="4pyrrol_synth_OHMeBilane_synth"/>
    <property type="match status" value="1"/>
</dbReference>
<dbReference type="GO" id="GO:0005737">
    <property type="term" value="C:cytoplasm"/>
    <property type="evidence" value="ECO:0007669"/>
    <property type="project" value="UniProtKB-UniRule"/>
</dbReference>
<feature type="domain" description="Porphobilinogen deaminase C-terminal" evidence="10">
    <location>
        <begin position="243"/>
        <end position="313"/>
    </location>
</feature>
<dbReference type="PANTHER" id="PTHR11557">
    <property type="entry name" value="PORPHOBILINOGEN DEAMINASE"/>
    <property type="match status" value="1"/>
</dbReference>
<dbReference type="GO" id="GO:0004418">
    <property type="term" value="F:hydroxymethylbilane synthase activity"/>
    <property type="evidence" value="ECO:0007669"/>
    <property type="project" value="UniProtKB-UniRule"/>
</dbReference>
<comment type="cofactor">
    <cofactor evidence="8">
        <name>dipyrromethane</name>
        <dbReference type="ChEBI" id="CHEBI:60342"/>
    </cofactor>
    <text evidence="8">Binds 1 dipyrromethane group covalently.</text>
</comment>
<evidence type="ECO:0000259" key="10">
    <source>
        <dbReference type="Pfam" id="PF03900"/>
    </source>
</evidence>
<comment type="miscellaneous">
    <text evidence="8">The porphobilinogen subunits are added to the dipyrromethane group.</text>
</comment>
<dbReference type="Gene3D" id="3.40.190.10">
    <property type="entry name" value="Periplasmic binding protein-like II"/>
    <property type="match status" value="2"/>
</dbReference>
<evidence type="ECO:0000256" key="3">
    <source>
        <dbReference type="ARBA" id="ARBA00005638"/>
    </source>
</evidence>